<feature type="region of interest" description="Disordered" evidence="1">
    <location>
        <begin position="167"/>
        <end position="188"/>
    </location>
</feature>
<feature type="compositionally biased region" description="Basic residues" evidence="1">
    <location>
        <begin position="176"/>
        <end position="188"/>
    </location>
</feature>
<dbReference type="OrthoDB" id="9034292at2"/>
<evidence type="ECO:0000256" key="1">
    <source>
        <dbReference type="SAM" id="MobiDB-lite"/>
    </source>
</evidence>
<accession>A0A4P8IMK4</accession>
<keyword evidence="2" id="KW-0472">Membrane</keyword>
<evidence type="ECO:0000313" key="4">
    <source>
        <dbReference type="Proteomes" id="UP000298656"/>
    </source>
</evidence>
<keyword evidence="2" id="KW-1133">Transmembrane helix</keyword>
<dbReference type="EMBL" id="CP040077">
    <property type="protein sequence ID" value="QCP49037.1"/>
    <property type="molecule type" value="Genomic_DNA"/>
</dbReference>
<evidence type="ECO:0000313" key="3">
    <source>
        <dbReference type="EMBL" id="QCP49037.1"/>
    </source>
</evidence>
<sequence>MQKDTNEHDSDVQTTTAHAPDALEGWRLQVSVAGFAMAIAFLLATPAYDLFKHILPLSWRGTSNGVLGGTIGVLAFVASKLRDDERLGLTLLGKEPASKEHVSYLRNRLLSGVPSGFVLSVVAAAYCPNPTDALLTAAGIVGGASSTFLSTATSAIDAFIAKISEKPARSSGTSRIVRKRSRKSGGAE</sequence>
<protein>
    <submittedName>
        <fullName evidence="3">Uncharacterized protein</fullName>
    </submittedName>
</protein>
<feature type="transmembrane region" description="Helical" evidence="2">
    <location>
        <begin position="30"/>
        <end position="51"/>
    </location>
</feature>
<keyword evidence="4" id="KW-1185">Reference proteome</keyword>
<gene>
    <name evidence="3" type="ORF">FAZ95_07460</name>
</gene>
<keyword evidence="2" id="KW-0812">Transmembrane</keyword>
<name>A0A4P8IMK4_9BURK</name>
<reference evidence="3 4" key="1">
    <citation type="submission" date="2019-05" db="EMBL/GenBank/DDBJ databases">
        <title>Burkholderia sp. DHOD12, isolated from subtropical forest soil.</title>
        <authorList>
            <person name="Gao Z.-H."/>
            <person name="Qiu L.-H."/>
        </authorList>
    </citation>
    <scope>NUCLEOTIDE SEQUENCE [LARGE SCALE GENOMIC DNA]</scope>
    <source>
        <strain evidence="3 4">DHOD12</strain>
    </source>
</reference>
<dbReference type="RefSeq" id="WP_137331868.1">
    <property type="nucleotide sequence ID" value="NZ_CP040077.1"/>
</dbReference>
<dbReference type="KEGG" id="tvl:FAZ95_07460"/>
<dbReference type="AlphaFoldDB" id="A0A4P8IMK4"/>
<evidence type="ECO:0000256" key="2">
    <source>
        <dbReference type="SAM" id="Phobius"/>
    </source>
</evidence>
<dbReference type="Proteomes" id="UP000298656">
    <property type="component" value="Chromosome 1"/>
</dbReference>
<organism evidence="3 4">
    <name type="scientific">Trinickia violacea</name>
    <dbReference type="NCBI Taxonomy" id="2571746"/>
    <lineage>
        <taxon>Bacteria</taxon>
        <taxon>Pseudomonadati</taxon>
        <taxon>Pseudomonadota</taxon>
        <taxon>Betaproteobacteria</taxon>
        <taxon>Burkholderiales</taxon>
        <taxon>Burkholderiaceae</taxon>
        <taxon>Trinickia</taxon>
    </lineage>
</organism>
<proteinExistence type="predicted"/>